<dbReference type="Pfam" id="PF04993">
    <property type="entry name" value="TfoX_N"/>
    <property type="match status" value="1"/>
</dbReference>
<accession>Q65R00</accession>
<reference evidence="2 3" key="1">
    <citation type="journal article" date="2004" name="Nat. Biotechnol.">
        <title>The genome sequence of the capnophilic rumen bacterium Mannheimia succiniciproducens.</title>
        <authorList>
            <person name="Hong S.H."/>
            <person name="Kim J.S."/>
            <person name="Lee S.Y."/>
            <person name="In Y.H."/>
            <person name="Choi S.S."/>
            <person name="Rih J.-K."/>
            <person name="Kim C.H."/>
            <person name="Jeong H."/>
            <person name="Hur C.G."/>
            <person name="Kim J.J."/>
        </authorList>
    </citation>
    <scope>NUCLEOTIDE SEQUENCE [LARGE SCALE GENOMIC DNA]</scope>
    <source>
        <strain evidence="3">KCTC 0769BP / MBEL55E</strain>
    </source>
</reference>
<dbReference type="STRING" id="221988.MS2003"/>
<feature type="domain" description="TfoX N-terminal" evidence="1">
    <location>
        <begin position="65"/>
        <end position="124"/>
    </location>
</feature>
<evidence type="ECO:0000313" key="3">
    <source>
        <dbReference type="Proteomes" id="UP000000607"/>
    </source>
</evidence>
<organism evidence="2 3">
    <name type="scientific">Mannheimia succiniciproducens (strain KCTC 0769BP / MBEL55E)</name>
    <dbReference type="NCBI Taxonomy" id="221988"/>
    <lineage>
        <taxon>Bacteria</taxon>
        <taxon>Pseudomonadati</taxon>
        <taxon>Pseudomonadota</taxon>
        <taxon>Gammaproteobacteria</taxon>
        <taxon>Pasteurellales</taxon>
        <taxon>Pasteurellaceae</taxon>
        <taxon>Basfia</taxon>
    </lineage>
</organism>
<dbReference type="AlphaFoldDB" id="Q65R00"/>
<dbReference type="KEGG" id="msu:MS2003"/>
<keyword evidence="3" id="KW-1185">Reference proteome</keyword>
<dbReference type="SUPFAM" id="SSF159894">
    <property type="entry name" value="YgaC/TfoX-N like"/>
    <property type="match status" value="1"/>
</dbReference>
<dbReference type="Proteomes" id="UP000000607">
    <property type="component" value="Chromosome"/>
</dbReference>
<dbReference type="Gene3D" id="3.30.1460.30">
    <property type="entry name" value="YgaC/TfoX-N like chaperone"/>
    <property type="match status" value="1"/>
</dbReference>
<dbReference type="eggNOG" id="COG3070">
    <property type="taxonomic scope" value="Bacteria"/>
</dbReference>
<gene>
    <name evidence="2" type="ordered locus">MS2003</name>
</gene>
<dbReference type="HOGENOM" id="CLU_1956942_0_0_6"/>
<protein>
    <recommendedName>
        <fullName evidence="1">TfoX N-terminal domain-containing protein</fullName>
    </recommendedName>
</protein>
<evidence type="ECO:0000259" key="1">
    <source>
        <dbReference type="Pfam" id="PF04993"/>
    </source>
</evidence>
<evidence type="ECO:0000313" key="2">
    <source>
        <dbReference type="EMBL" id="AAU38610.1"/>
    </source>
</evidence>
<sequence>MFINKPINKRNKCSAFLLRKTDVQRICTICLRPTCRAFSVSSETNVRRRMPVFRRQNRGDYQRRHRIFVKTNAETLPVFQAKGAVQYEYFSRGKRQKMHYWSIPDEDVEEREKLQQWFDLGIKALAGA</sequence>
<proteinExistence type="predicted"/>
<dbReference type="EMBL" id="AE016827">
    <property type="protein sequence ID" value="AAU38610.1"/>
    <property type="molecule type" value="Genomic_DNA"/>
</dbReference>
<name>Q65R00_MANSM</name>
<dbReference type="InterPro" id="IPR007076">
    <property type="entry name" value="TfoX_N"/>
</dbReference>